<keyword evidence="1 5" id="KW-0489">Methyltransferase</keyword>
<comment type="caution">
    <text evidence="5">The sequence shown here is derived from an EMBL/GenBank/DDBJ whole genome shotgun (WGS) entry which is preliminary data.</text>
</comment>
<feature type="domain" description="Methyltransferase" evidence="4">
    <location>
        <begin position="52"/>
        <end position="147"/>
    </location>
</feature>
<dbReference type="AlphaFoldDB" id="A0A363UMI7"/>
<evidence type="ECO:0000256" key="1">
    <source>
        <dbReference type="ARBA" id="ARBA00022603"/>
    </source>
</evidence>
<gene>
    <name evidence="5" type="ORF">DEH80_07485</name>
</gene>
<name>A0A363UMI7_9GAMM</name>
<evidence type="ECO:0000313" key="5">
    <source>
        <dbReference type="EMBL" id="PWN56646.1"/>
    </source>
</evidence>
<evidence type="ECO:0000256" key="3">
    <source>
        <dbReference type="ARBA" id="ARBA00022691"/>
    </source>
</evidence>
<accession>A0A363UMI7</accession>
<proteinExistence type="predicted"/>
<dbReference type="SUPFAM" id="SSF53335">
    <property type="entry name" value="S-adenosyl-L-methionine-dependent methyltransferases"/>
    <property type="match status" value="1"/>
</dbReference>
<dbReference type="GO" id="GO:0032259">
    <property type="term" value="P:methylation"/>
    <property type="evidence" value="ECO:0007669"/>
    <property type="project" value="UniProtKB-KW"/>
</dbReference>
<dbReference type="CDD" id="cd02440">
    <property type="entry name" value="AdoMet_MTases"/>
    <property type="match status" value="1"/>
</dbReference>
<dbReference type="PANTHER" id="PTHR43464:SF19">
    <property type="entry name" value="UBIQUINONE BIOSYNTHESIS O-METHYLTRANSFERASE, MITOCHONDRIAL"/>
    <property type="match status" value="1"/>
</dbReference>
<dbReference type="GO" id="GO:0008168">
    <property type="term" value="F:methyltransferase activity"/>
    <property type="evidence" value="ECO:0007669"/>
    <property type="project" value="UniProtKB-KW"/>
</dbReference>
<dbReference type="Pfam" id="PF13649">
    <property type="entry name" value="Methyltransf_25"/>
    <property type="match status" value="1"/>
</dbReference>
<evidence type="ECO:0000313" key="6">
    <source>
        <dbReference type="Proteomes" id="UP000251800"/>
    </source>
</evidence>
<keyword evidence="2 5" id="KW-0808">Transferase</keyword>
<keyword evidence="3" id="KW-0949">S-adenosyl-L-methionine</keyword>
<protein>
    <submittedName>
        <fullName evidence="5">SAM-dependent methyltransferase</fullName>
    </submittedName>
</protein>
<organism evidence="5 6">
    <name type="scientific">Abyssibacter profundi</name>
    <dbReference type="NCBI Taxonomy" id="2182787"/>
    <lineage>
        <taxon>Bacteria</taxon>
        <taxon>Pseudomonadati</taxon>
        <taxon>Pseudomonadota</taxon>
        <taxon>Gammaproteobacteria</taxon>
        <taxon>Chromatiales</taxon>
        <taxon>Oceanococcaceae</taxon>
        <taxon>Abyssibacter</taxon>
    </lineage>
</organism>
<keyword evidence="6" id="KW-1185">Reference proteome</keyword>
<reference evidence="5 6" key="1">
    <citation type="submission" date="2018-05" db="EMBL/GenBank/DDBJ databases">
        <title>Abyssibacter profundi OUC007T gen. nov., sp. nov, a marine bacterium isolated from seawater of the Mariana Trench.</title>
        <authorList>
            <person name="Zhou S."/>
        </authorList>
    </citation>
    <scope>NUCLEOTIDE SEQUENCE [LARGE SCALE GENOMIC DNA]</scope>
    <source>
        <strain evidence="5 6">OUC007</strain>
    </source>
</reference>
<dbReference type="Gene3D" id="3.40.50.150">
    <property type="entry name" value="Vaccinia Virus protein VP39"/>
    <property type="match status" value="1"/>
</dbReference>
<evidence type="ECO:0000259" key="4">
    <source>
        <dbReference type="Pfam" id="PF13649"/>
    </source>
</evidence>
<dbReference type="RefSeq" id="WP_109719840.1">
    <property type="nucleotide sequence ID" value="NZ_QEQK01000005.1"/>
</dbReference>
<dbReference type="InterPro" id="IPR029063">
    <property type="entry name" value="SAM-dependent_MTases_sf"/>
</dbReference>
<dbReference type="PANTHER" id="PTHR43464">
    <property type="entry name" value="METHYLTRANSFERASE"/>
    <property type="match status" value="1"/>
</dbReference>
<dbReference type="InterPro" id="IPR041698">
    <property type="entry name" value="Methyltransf_25"/>
</dbReference>
<evidence type="ECO:0000256" key="2">
    <source>
        <dbReference type="ARBA" id="ARBA00022679"/>
    </source>
</evidence>
<dbReference type="OrthoDB" id="9777638at2"/>
<sequence>MTQTNGQDAQTQVWNGAAGEAWVSLQTHLDQLFAGFETRLAEAVAPQAAQQVLDVGCGTGATVLATARRLGADGHCLGVDLSRAMIERARQRAASAELPASFEIADAQAMPHRAQRFDRIQSRFGVMFFAYPVAGFARLRKLARPGGELHAMTWRERADNPFMTLANQVAAPLVPELPVPQPGAPGQFALADPVLIRNVLAGAGWQQVSVERLDQRCTMPAFALETYVTRMGALGRVWNGLDVARQQRLRQRLLEAFERFVSGGQVQFTAACWEIKAQA</sequence>
<dbReference type="EMBL" id="QEQK01000005">
    <property type="protein sequence ID" value="PWN56646.1"/>
    <property type="molecule type" value="Genomic_DNA"/>
</dbReference>
<dbReference type="Proteomes" id="UP000251800">
    <property type="component" value="Unassembled WGS sequence"/>
</dbReference>